<dbReference type="Proteomes" id="UP000789901">
    <property type="component" value="Unassembled WGS sequence"/>
</dbReference>
<keyword evidence="2" id="KW-1185">Reference proteome</keyword>
<sequence length="55" mass="6323">MRVLELSTELKNPSTTYVCTNAISLVKARMMTATPIYKKLTPIYKLTTPNLRDYK</sequence>
<protein>
    <submittedName>
        <fullName evidence="1">9896_t:CDS:1</fullName>
    </submittedName>
</protein>
<dbReference type="EMBL" id="CAJVQB010002158">
    <property type="protein sequence ID" value="CAG8564334.1"/>
    <property type="molecule type" value="Genomic_DNA"/>
</dbReference>
<proteinExistence type="predicted"/>
<evidence type="ECO:0000313" key="2">
    <source>
        <dbReference type="Proteomes" id="UP000789901"/>
    </source>
</evidence>
<gene>
    <name evidence="1" type="ORF">GMARGA_LOCUS5172</name>
</gene>
<name>A0ABN7UF42_GIGMA</name>
<organism evidence="1 2">
    <name type="scientific">Gigaspora margarita</name>
    <dbReference type="NCBI Taxonomy" id="4874"/>
    <lineage>
        <taxon>Eukaryota</taxon>
        <taxon>Fungi</taxon>
        <taxon>Fungi incertae sedis</taxon>
        <taxon>Mucoromycota</taxon>
        <taxon>Glomeromycotina</taxon>
        <taxon>Glomeromycetes</taxon>
        <taxon>Diversisporales</taxon>
        <taxon>Gigasporaceae</taxon>
        <taxon>Gigaspora</taxon>
    </lineage>
</organism>
<comment type="caution">
    <text evidence="1">The sequence shown here is derived from an EMBL/GenBank/DDBJ whole genome shotgun (WGS) entry which is preliminary data.</text>
</comment>
<accession>A0ABN7UF42</accession>
<evidence type="ECO:0000313" key="1">
    <source>
        <dbReference type="EMBL" id="CAG8564334.1"/>
    </source>
</evidence>
<reference evidence="1 2" key="1">
    <citation type="submission" date="2021-06" db="EMBL/GenBank/DDBJ databases">
        <authorList>
            <person name="Kallberg Y."/>
            <person name="Tangrot J."/>
            <person name="Rosling A."/>
        </authorList>
    </citation>
    <scope>NUCLEOTIDE SEQUENCE [LARGE SCALE GENOMIC DNA]</scope>
    <source>
        <strain evidence="1 2">120-4 pot B 10/14</strain>
    </source>
</reference>